<dbReference type="PROSITE" id="PS51257">
    <property type="entry name" value="PROKAR_LIPOPROTEIN"/>
    <property type="match status" value="1"/>
</dbReference>
<dbReference type="Proteomes" id="UP000030111">
    <property type="component" value="Unassembled WGS sequence"/>
</dbReference>
<reference evidence="2 3" key="1">
    <citation type="submission" date="2013-09" db="EMBL/GenBank/DDBJ databases">
        <authorList>
            <person name="Zeng Z."/>
            <person name="Chen C."/>
        </authorList>
    </citation>
    <scope>NUCLEOTIDE SEQUENCE [LARGE SCALE GENOMIC DNA]</scope>
    <source>
        <strain evidence="2 3">WB 4.1-42</strain>
    </source>
</reference>
<evidence type="ECO:0000313" key="2">
    <source>
        <dbReference type="EMBL" id="KGO91673.1"/>
    </source>
</evidence>
<evidence type="ECO:0000256" key="1">
    <source>
        <dbReference type="SAM" id="SignalP"/>
    </source>
</evidence>
<comment type="caution">
    <text evidence="2">The sequence shown here is derived from an EMBL/GenBank/DDBJ whole genome shotgun (WGS) entry which is preliminary data.</text>
</comment>
<gene>
    <name evidence="2" type="ORF">Q766_16715</name>
</gene>
<feature type="signal peptide" evidence="1">
    <location>
        <begin position="1"/>
        <end position="22"/>
    </location>
</feature>
<dbReference type="EMBL" id="JRLY01000016">
    <property type="protein sequence ID" value="KGO91673.1"/>
    <property type="molecule type" value="Genomic_DNA"/>
</dbReference>
<feature type="chain" id="PRO_5001992296" evidence="1">
    <location>
        <begin position="23"/>
        <end position="68"/>
    </location>
</feature>
<keyword evidence="1" id="KW-0732">Signal</keyword>
<dbReference type="STRING" id="1121898.GCA_000422725_03141"/>
<dbReference type="AlphaFoldDB" id="A0A0A2MJQ4"/>
<protein>
    <submittedName>
        <fullName evidence="2">Uncharacterized protein</fullName>
    </submittedName>
</protein>
<keyword evidence="3" id="KW-1185">Reference proteome</keyword>
<proteinExistence type="predicted"/>
<dbReference type="RefSeq" id="WP_026993248.1">
    <property type="nucleotide sequence ID" value="NZ_JRLY01000016.1"/>
</dbReference>
<organism evidence="2 3">
    <name type="scientific">Flavobacterium subsaxonicum WB 4.1-42 = DSM 21790</name>
    <dbReference type="NCBI Taxonomy" id="1121898"/>
    <lineage>
        <taxon>Bacteria</taxon>
        <taxon>Pseudomonadati</taxon>
        <taxon>Bacteroidota</taxon>
        <taxon>Flavobacteriia</taxon>
        <taxon>Flavobacteriales</taxon>
        <taxon>Flavobacteriaceae</taxon>
        <taxon>Flavobacterium</taxon>
    </lineage>
</organism>
<evidence type="ECO:0000313" key="3">
    <source>
        <dbReference type="Proteomes" id="UP000030111"/>
    </source>
</evidence>
<sequence>MKRSFLKNSMFVALLAAGLGLASCGSNKTEGDATATDTISSTETEITTDTVTTVTDTVTPPVNDTVAP</sequence>
<name>A0A0A2MJQ4_9FLAO</name>
<accession>A0A0A2MJQ4</accession>